<protein>
    <submittedName>
        <fullName evidence="1">Uncharacterized protein</fullName>
    </submittedName>
</protein>
<gene>
    <name evidence="1" type="ORF">ADM99_09705</name>
</gene>
<dbReference type="RefSeq" id="WP_062420320.1">
    <property type="nucleotide sequence ID" value="NZ_BBYA01000001.1"/>
</dbReference>
<keyword evidence="2" id="KW-1185">Reference proteome</keyword>
<organism evidence="1 2">
    <name type="scientific">Leptolinea tardivitalis</name>
    <dbReference type="NCBI Taxonomy" id="229920"/>
    <lineage>
        <taxon>Bacteria</taxon>
        <taxon>Bacillati</taxon>
        <taxon>Chloroflexota</taxon>
        <taxon>Anaerolineae</taxon>
        <taxon>Anaerolineales</taxon>
        <taxon>Anaerolineaceae</taxon>
        <taxon>Leptolinea</taxon>
    </lineage>
</organism>
<reference evidence="1 2" key="1">
    <citation type="submission" date="2015-07" db="EMBL/GenBank/DDBJ databases">
        <title>Genome sequence of Leptolinea tardivitalis DSM 16556.</title>
        <authorList>
            <person name="Hemp J."/>
            <person name="Ward L.M."/>
            <person name="Pace L.A."/>
            <person name="Fischer W.W."/>
        </authorList>
    </citation>
    <scope>NUCLEOTIDE SEQUENCE [LARGE SCALE GENOMIC DNA]</scope>
    <source>
        <strain evidence="1 2">YMTK-2</strain>
    </source>
</reference>
<dbReference type="EMBL" id="LGCK01000010">
    <property type="protein sequence ID" value="KPL71719.1"/>
    <property type="molecule type" value="Genomic_DNA"/>
</dbReference>
<sequence length="79" mass="8985">MPSVILHIMNEDPVLGEIDDMPGITDTIILVKNPRKRDGKDMAHLDPNVMTVIWPISRINFIEVLPSGEEEEIITHVRE</sequence>
<dbReference type="STRING" id="229920.ADM99_09705"/>
<proteinExistence type="predicted"/>
<accession>A0A0P6XQI9</accession>
<evidence type="ECO:0000313" key="2">
    <source>
        <dbReference type="Proteomes" id="UP000050430"/>
    </source>
</evidence>
<name>A0A0P6XQI9_9CHLR</name>
<dbReference type="Proteomes" id="UP000050430">
    <property type="component" value="Unassembled WGS sequence"/>
</dbReference>
<comment type="caution">
    <text evidence="1">The sequence shown here is derived from an EMBL/GenBank/DDBJ whole genome shotgun (WGS) entry which is preliminary data.</text>
</comment>
<dbReference type="AlphaFoldDB" id="A0A0P6XQI9"/>
<evidence type="ECO:0000313" key="1">
    <source>
        <dbReference type="EMBL" id="KPL71719.1"/>
    </source>
</evidence>